<evidence type="ECO:0000313" key="1">
    <source>
        <dbReference type="EMBL" id="GAL00637.1"/>
    </source>
</evidence>
<protein>
    <submittedName>
        <fullName evidence="1">Uncharacterized protein</fullName>
    </submittedName>
</protein>
<proteinExistence type="predicted"/>
<dbReference type="AlphaFoldDB" id="A0A090QYX6"/>
<organism evidence="1 2">
    <name type="scientific">Nonlabens ulvanivorans</name>
    <name type="common">Persicivirga ulvanivorans</name>
    <dbReference type="NCBI Taxonomy" id="906888"/>
    <lineage>
        <taxon>Bacteria</taxon>
        <taxon>Pseudomonadati</taxon>
        <taxon>Bacteroidota</taxon>
        <taxon>Flavobacteriia</taxon>
        <taxon>Flavobacteriales</taxon>
        <taxon>Flavobacteriaceae</taxon>
        <taxon>Nonlabens</taxon>
    </lineage>
</organism>
<accession>A0A090QYX6</accession>
<dbReference type="Proteomes" id="UP000029226">
    <property type="component" value="Unassembled WGS sequence"/>
</dbReference>
<evidence type="ECO:0000313" key="2">
    <source>
        <dbReference type="Proteomes" id="UP000029226"/>
    </source>
</evidence>
<dbReference type="EMBL" id="BBMM01000006">
    <property type="protein sequence ID" value="GAL00637.1"/>
    <property type="molecule type" value="Genomic_DNA"/>
</dbReference>
<comment type="caution">
    <text evidence="1">The sequence shown here is derived from an EMBL/GenBank/DDBJ whole genome shotgun (WGS) entry which is preliminary data.</text>
</comment>
<gene>
    <name evidence="1" type="ORF">JCM19314_1674</name>
</gene>
<name>A0A090QYX6_NONUL</name>
<sequence length="58" mass="6806">MISLYLCFMKNYLIVLFLVFFGYNINAQENLGFILNNDVKKEIIPFELASNLIIVLFK</sequence>
<reference evidence="1 2" key="1">
    <citation type="journal article" date="2014" name="Genome Announc.">
        <title>Draft Genome Sequences of Marine Flavobacterium Nonlabens Strains NR17, NR24, NR27, NR32, NR33, and Ara13.</title>
        <authorList>
            <person name="Nakanishi M."/>
            <person name="Meirelles P."/>
            <person name="Suzuki R."/>
            <person name="Takatani N."/>
            <person name="Mino S."/>
            <person name="Suda W."/>
            <person name="Oshima K."/>
            <person name="Hattori M."/>
            <person name="Ohkuma M."/>
            <person name="Hosokawa M."/>
            <person name="Miyashita K."/>
            <person name="Thompson F.L."/>
            <person name="Niwa A."/>
            <person name="Sawabe T."/>
            <person name="Sawabe T."/>
        </authorList>
    </citation>
    <scope>NUCLEOTIDE SEQUENCE [LARGE SCALE GENOMIC DNA]</scope>
    <source>
        <strain evidence="2">JCM19314</strain>
    </source>
</reference>